<name>A0A1X0QS45_RHIZD</name>
<dbReference type="Proteomes" id="UP000242414">
    <property type="component" value="Unassembled WGS sequence"/>
</dbReference>
<feature type="domain" description="F-box" evidence="1">
    <location>
        <begin position="6"/>
        <end position="39"/>
    </location>
</feature>
<dbReference type="VEuPathDB" id="FungiDB:BCV72DRAFT_48179"/>
<dbReference type="Gene3D" id="3.80.10.10">
    <property type="entry name" value="Ribonuclease Inhibitor"/>
    <property type="match status" value="1"/>
</dbReference>
<proteinExistence type="predicted"/>
<dbReference type="InterPro" id="IPR032675">
    <property type="entry name" value="LRR_dom_sf"/>
</dbReference>
<evidence type="ECO:0000313" key="2">
    <source>
        <dbReference type="EMBL" id="ORE02557.1"/>
    </source>
</evidence>
<accession>A0A1X0QS45</accession>
<dbReference type="EMBL" id="KV922044">
    <property type="protein sequence ID" value="ORE02557.1"/>
    <property type="molecule type" value="Genomic_DNA"/>
</dbReference>
<dbReference type="InterPro" id="IPR001810">
    <property type="entry name" value="F-box_dom"/>
</dbReference>
<evidence type="ECO:0000259" key="1">
    <source>
        <dbReference type="Pfam" id="PF00646"/>
    </source>
</evidence>
<dbReference type="AlphaFoldDB" id="A0A1X0QS45"/>
<dbReference type="InterPro" id="IPR036047">
    <property type="entry name" value="F-box-like_dom_sf"/>
</dbReference>
<gene>
    <name evidence="2" type="ORF">BCV72DRAFT_48179</name>
</gene>
<reference evidence="2" key="1">
    <citation type="journal article" date="2016" name="Proc. Natl. Acad. Sci. U.S.A.">
        <title>Lipid metabolic changes in an early divergent fungus govern the establishment of a mutualistic symbiosis with endobacteria.</title>
        <authorList>
            <person name="Lastovetsky O.A."/>
            <person name="Gaspar M.L."/>
            <person name="Mondo S.J."/>
            <person name="LaButti K.M."/>
            <person name="Sandor L."/>
            <person name="Grigoriev I.V."/>
            <person name="Henry S.A."/>
            <person name="Pawlowska T.E."/>
        </authorList>
    </citation>
    <scope>NUCLEOTIDE SEQUENCE [LARGE SCALE GENOMIC DNA]</scope>
    <source>
        <strain evidence="2">ATCC 52814</strain>
    </source>
</reference>
<organism evidence="2">
    <name type="scientific">Rhizopus microsporus var. microsporus</name>
    <dbReference type="NCBI Taxonomy" id="86635"/>
    <lineage>
        <taxon>Eukaryota</taxon>
        <taxon>Fungi</taxon>
        <taxon>Fungi incertae sedis</taxon>
        <taxon>Mucoromycota</taxon>
        <taxon>Mucoromycotina</taxon>
        <taxon>Mucoromycetes</taxon>
        <taxon>Mucorales</taxon>
        <taxon>Mucorineae</taxon>
        <taxon>Rhizopodaceae</taxon>
        <taxon>Rhizopus</taxon>
    </lineage>
</organism>
<dbReference type="SUPFAM" id="SSF81383">
    <property type="entry name" value="F-box domain"/>
    <property type="match status" value="1"/>
</dbReference>
<protein>
    <recommendedName>
        <fullName evidence="1">F-box domain-containing protein</fullName>
    </recommendedName>
</protein>
<dbReference type="Pfam" id="PF00646">
    <property type="entry name" value="F-box"/>
    <property type="match status" value="1"/>
</dbReference>
<sequence length="249" mass="29328">MTMAAIHRLPADILNLVFQHTERTTLKECRLVCVSWYLLTTPYLFCSIQIKNTSQIDESIDFHENPASYQLVQCGQYVKRVTTGRGRGLIDEIITLENFEKFVKYCPDVTSVRISRFVCNDSLYYYIFEVDGNIKWKLHRFDRNPENQRFKLRYFYKYADTIKVIKWLENIRYFHFVIDFPLLEELALPSTAAITDVQDFMFVCNACSNLAKLELHTKMSDNVSSVTDFAIQSFWKVNSPVIENKCTQW</sequence>